<keyword evidence="2" id="KW-0808">Transferase</keyword>
<organism evidence="2 3">
    <name type="scientific">Plakobranchus ocellatus</name>
    <dbReference type="NCBI Taxonomy" id="259542"/>
    <lineage>
        <taxon>Eukaryota</taxon>
        <taxon>Metazoa</taxon>
        <taxon>Spiralia</taxon>
        <taxon>Lophotrochozoa</taxon>
        <taxon>Mollusca</taxon>
        <taxon>Gastropoda</taxon>
        <taxon>Heterobranchia</taxon>
        <taxon>Euthyneura</taxon>
        <taxon>Panpulmonata</taxon>
        <taxon>Sacoglossa</taxon>
        <taxon>Placobranchoidea</taxon>
        <taxon>Plakobranchidae</taxon>
        <taxon>Plakobranchus</taxon>
    </lineage>
</organism>
<gene>
    <name evidence="2" type="ORF">PoB_000056700</name>
</gene>
<dbReference type="GO" id="GO:0003964">
    <property type="term" value="F:RNA-directed DNA polymerase activity"/>
    <property type="evidence" value="ECO:0007669"/>
    <property type="project" value="UniProtKB-KW"/>
</dbReference>
<reference evidence="2 3" key="1">
    <citation type="journal article" date="2021" name="Elife">
        <title>Chloroplast acquisition without the gene transfer in kleptoplastic sea slugs, Plakobranchus ocellatus.</title>
        <authorList>
            <person name="Maeda T."/>
            <person name="Takahashi S."/>
            <person name="Yoshida T."/>
            <person name="Shimamura S."/>
            <person name="Takaki Y."/>
            <person name="Nagai Y."/>
            <person name="Toyoda A."/>
            <person name="Suzuki Y."/>
            <person name="Arimoto A."/>
            <person name="Ishii H."/>
            <person name="Satoh N."/>
            <person name="Nishiyama T."/>
            <person name="Hasebe M."/>
            <person name="Maruyama T."/>
            <person name="Minagawa J."/>
            <person name="Obokata J."/>
            <person name="Shigenobu S."/>
        </authorList>
    </citation>
    <scope>NUCLEOTIDE SEQUENCE [LARGE SCALE GENOMIC DNA]</scope>
</reference>
<sequence length="114" mass="12660">MQGLPLGVGSASGRRVSLRTLGQGCTQQFRNSTTTGLLLRLAYGRYPRLVVRQLAHVSTASSPVRHTVTTWSLSHQAPVLVCVLSMSRQEKVDKNRRIDFKKEKRGNLESSPQN</sequence>
<evidence type="ECO:0000313" key="2">
    <source>
        <dbReference type="EMBL" id="GFN74061.1"/>
    </source>
</evidence>
<keyword evidence="2" id="KW-0695">RNA-directed DNA polymerase</keyword>
<evidence type="ECO:0000313" key="3">
    <source>
        <dbReference type="Proteomes" id="UP000735302"/>
    </source>
</evidence>
<dbReference type="Proteomes" id="UP000735302">
    <property type="component" value="Unassembled WGS sequence"/>
</dbReference>
<evidence type="ECO:0000256" key="1">
    <source>
        <dbReference type="SAM" id="MobiDB-lite"/>
    </source>
</evidence>
<protein>
    <submittedName>
        <fullName evidence="2">Reverse transcriptase</fullName>
    </submittedName>
</protein>
<dbReference type="AlphaFoldDB" id="A0AAV3XW24"/>
<feature type="region of interest" description="Disordered" evidence="1">
    <location>
        <begin position="95"/>
        <end position="114"/>
    </location>
</feature>
<name>A0AAV3XW24_9GAST</name>
<feature type="compositionally biased region" description="Basic and acidic residues" evidence="1">
    <location>
        <begin position="95"/>
        <end position="107"/>
    </location>
</feature>
<accession>A0AAV3XW24</accession>
<comment type="caution">
    <text evidence="2">The sequence shown here is derived from an EMBL/GenBank/DDBJ whole genome shotgun (WGS) entry which is preliminary data.</text>
</comment>
<keyword evidence="2" id="KW-0548">Nucleotidyltransferase</keyword>
<keyword evidence="3" id="KW-1185">Reference proteome</keyword>
<dbReference type="EMBL" id="BLXT01000055">
    <property type="protein sequence ID" value="GFN74061.1"/>
    <property type="molecule type" value="Genomic_DNA"/>
</dbReference>
<proteinExistence type="predicted"/>